<feature type="transmembrane region" description="Helical" evidence="1">
    <location>
        <begin position="156"/>
        <end position="185"/>
    </location>
</feature>
<keyword evidence="2" id="KW-0496">Mitochondrion</keyword>
<gene>
    <name evidence="2" type="primary">nad2</name>
</gene>
<evidence type="ECO:0000256" key="1">
    <source>
        <dbReference type="SAM" id="Phobius"/>
    </source>
</evidence>
<proteinExistence type="predicted"/>
<feature type="transmembrane region" description="Helical" evidence="1">
    <location>
        <begin position="197"/>
        <end position="221"/>
    </location>
</feature>
<name>A0A0K0NPN1_9BILA</name>
<accession>A0A0K0NPN1</accession>
<feature type="transmembrane region" description="Helical" evidence="1">
    <location>
        <begin position="55"/>
        <end position="77"/>
    </location>
</feature>
<keyword evidence="1" id="KW-0812">Transmembrane</keyword>
<organism evidence="2">
    <name type="scientific">Gnathostoma spinigerum</name>
    <dbReference type="NCBI Taxonomy" id="75299"/>
    <lineage>
        <taxon>Eukaryota</taxon>
        <taxon>Metazoa</taxon>
        <taxon>Ecdysozoa</taxon>
        <taxon>Nematoda</taxon>
        <taxon>Chromadorea</taxon>
        <taxon>Rhabditida</taxon>
        <taxon>Spirurina</taxon>
        <taxon>Gnathostomatomorpha</taxon>
        <taxon>Gnathostomatoidea</taxon>
        <taxon>Gnathostomatidae</taxon>
        <taxon>Gnathostoma</taxon>
    </lineage>
</organism>
<feature type="transmembrane region" description="Helical" evidence="1">
    <location>
        <begin position="115"/>
        <end position="136"/>
    </location>
</feature>
<dbReference type="AlphaFoldDB" id="A0A0K0NPN1"/>
<feature type="transmembrane region" description="Helical" evidence="1">
    <location>
        <begin position="258"/>
        <end position="276"/>
    </location>
</feature>
<feature type="transmembrane region" description="Helical" evidence="1">
    <location>
        <begin position="6"/>
        <end position="35"/>
    </location>
</feature>
<reference evidence="2" key="2">
    <citation type="submission" date="2015-01" db="EMBL/GenBank/DDBJ databases">
        <authorList>
            <person name="Pelicic Vladimir"/>
        </authorList>
    </citation>
    <scope>NUCLEOTIDE SEQUENCE</scope>
</reference>
<keyword evidence="1" id="KW-0472">Membrane</keyword>
<sequence>MVFLVLMLLILSFVTSNVLIWWSVFLMMTIVFCFLSKGDLGYSSLINYFIIQETLGLFFLVFNFSFFQSLIVMMKVGVAPLHFWVFSVTNGLSSYMIMWFLTFQKMPFFPVLIQVFDWMLIVFLVFGIIFCFVQLFLMKGYKNMMIISSTESLNWILLMVFFSMFDVVFLFVYYFFFMMFLMPYFSKKEGLFFNWEMILVFMNVPLTVNFFIKIFSLFNLFKMESVLVLLMLFLMFMTMISLSVWMVNLSTIIEKSELNSSSIFYFMVLPLMVLMVV</sequence>
<feature type="transmembrane region" description="Helical" evidence="1">
    <location>
        <begin position="227"/>
        <end position="246"/>
    </location>
</feature>
<protein>
    <submittedName>
        <fullName evidence="2">NADH dehydrogenase subunit 2</fullName>
    </submittedName>
</protein>
<keyword evidence="1" id="KW-1133">Transmembrane helix</keyword>
<geneLocation type="mitochondrion" evidence="2"/>
<evidence type="ECO:0000313" key="2">
    <source>
        <dbReference type="EMBL" id="AKM22100.1"/>
    </source>
</evidence>
<dbReference type="EMBL" id="KP410547">
    <property type="protein sequence ID" value="AKM22100.1"/>
    <property type="molecule type" value="Genomic_DNA"/>
</dbReference>
<reference evidence="2" key="1">
    <citation type="journal article" date="2015" name="Sci. Rep.">
        <title>Gnathostoma spinigerum Mitochondrial Genome Sequence: a Novel Gene Arrangement and its Phylogenetic Position within the Class Chromadorea.</title>
        <authorList>
            <person name="Liu G.H."/>
            <person name="Shao R."/>
            <person name="Cai X.Q."/>
            <person name="Li W.W."/>
            <person name="Zhu X.Q."/>
        </authorList>
    </citation>
    <scope>NUCLEOTIDE SEQUENCE</scope>
</reference>
<feature type="transmembrane region" description="Helical" evidence="1">
    <location>
        <begin position="83"/>
        <end position="103"/>
    </location>
</feature>